<dbReference type="AlphaFoldDB" id="L0JWM3"/>
<evidence type="ECO:0000313" key="2">
    <source>
        <dbReference type="EMBL" id="AGB36710.1"/>
    </source>
</evidence>
<protein>
    <submittedName>
        <fullName evidence="2">Uncharacterized protein</fullName>
    </submittedName>
</protein>
<keyword evidence="1" id="KW-1133">Transmembrane helix</keyword>
<reference evidence="2 3" key="1">
    <citation type="submission" date="2012-11" db="EMBL/GenBank/DDBJ databases">
        <title>FINISHED of Natronococcus occultus SP4, DSM 3396.</title>
        <authorList>
            <consortium name="DOE Joint Genome Institute"/>
            <person name="Eisen J."/>
            <person name="Huntemann M."/>
            <person name="Wei C.-L."/>
            <person name="Han J."/>
            <person name="Detter J.C."/>
            <person name="Han C."/>
            <person name="Tapia R."/>
            <person name="Chen A."/>
            <person name="Kyrpides N."/>
            <person name="Mavromatis K."/>
            <person name="Markowitz V."/>
            <person name="Szeto E."/>
            <person name="Ivanova N."/>
            <person name="Mikhailova N."/>
            <person name="Ovchinnikova G."/>
            <person name="Pagani I."/>
            <person name="Pati A."/>
            <person name="Goodwin L."/>
            <person name="Nordberg H.P."/>
            <person name="Cantor M.N."/>
            <person name="Hua S.X."/>
            <person name="Woyke T."/>
            <person name="Eisen J."/>
            <person name="Klenk H.-P."/>
            <person name="Klenk H.-P."/>
        </authorList>
    </citation>
    <scope>NUCLEOTIDE SEQUENCE [LARGE SCALE GENOMIC DNA]</scope>
    <source>
        <strain evidence="2 3">SP4</strain>
    </source>
</reference>
<name>L0JWM3_9EURY</name>
<dbReference type="Proteomes" id="UP000010878">
    <property type="component" value="Chromosome"/>
</dbReference>
<keyword evidence="1" id="KW-0812">Transmembrane</keyword>
<feature type="transmembrane region" description="Helical" evidence="1">
    <location>
        <begin position="38"/>
        <end position="59"/>
    </location>
</feature>
<feature type="transmembrane region" description="Helical" evidence="1">
    <location>
        <begin position="12"/>
        <end position="32"/>
    </location>
</feature>
<keyword evidence="1" id="KW-0472">Membrane</keyword>
<dbReference type="eggNOG" id="arCOG09252">
    <property type="taxonomic scope" value="Archaea"/>
</dbReference>
<accession>L0JWM3</accession>
<gene>
    <name evidence="2" type="ORF">Natoc_0857</name>
</gene>
<dbReference type="HOGENOM" id="CLU_848922_0_0_2"/>
<dbReference type="RefSeq" id="WP_015320164.1">
    <property type="nucleotide sequence ID" value="NC_019974.1"/>
</dbReference>
<sequence>MGRWPDRSTVVIAVIVVIVAIAIISVTIGLYLEFGDSGLQAASVIVSGFLSLALVVLYYQQYSTQSKQTDLMEDQQSVQKRQTDIMEEQQSIWEKQAEILDQQRSIQETQNELIERQFESDVKFAGPVAADGNNVYIKLRNDGPGAVGFIRLKCKIKNNTDGSTVIGPGYVQLTSIEDGKSRLPPLSASEMFKARIGFPPEREFGTKIDSYEPRVQTYDNMRSFSSILEEVAAEVRNQCLLCLTVEIIDERGKLDEETNNELTIEQPIRVPHYLSDAVENGNVRDVPTQNLIEGLPESPREIHPVENILQYQHLIDDEIESEADSQH</sequence>
<organism evidence="2 3">
    <name type="scientific">Natronococcus occultus SP4</name>
    <dbReference type="NCBI Taxonomy" id="694430"/>
    <lineage>
        <taxon>Archaea</taxon>
        <taxon>Methanobacteriati</taxon>
        <taxon>Methanobacteriota</taxon>
        <taxon>Stenosarchaea group</taxon>
        <taxon>Halobacteria</taxon>
        <taxon>Halobacteriales</taxon>
        <taxon>Natrialbaceae</taxon>
        <taxon>Natronococcus</taxon>
    </lineage>
</organism>
<dbReference type="KEGG" id="nou:Natoc_0857"/>
<dbReference type="EMBL" id="CP003929">
    <property type="protein sequence ID" value="AGB36710.1"/>
    <property type="molecule type" value="Genomic_DNA"/>
</dbReference>
<evidence type="ECO:0000313" key="3">
    <source>
        <dbReference type="Proteomes" id="UP000010878"/>
    </source>
</evidence>
<evidence type="ECO:0000256" key="1">
    <source>
        <dbReference type="SAM" id="Phobius"/>
    </source>
</evidence>
<keyword evidence="3" id="KW-1185">Reference proteome</keyword>
<proteinExistence type="predicted"/>
<dbReference type="GeneID" id="14401971"/>